<dbReference type="Pfam" id="PF13568">
    <property type="entry name" value="OMP_b-brl_2"/>
    <property type="match status" value="1"/>
</dbReference>
<dbReference type="EMBL" id="CP003879">
    <property type="protein sequence ID" value="AFU67288.1"/>
    <property type="molecule type" value="Genomic_DNA"/>
</dbReference>
<dbReference type="HOGENOM" id="CLU_057855_0_0_10"/>
<dbReference type="InterPro" id="IPR011250">
    <property type="entry name" value="OMP/PagP_B-barrel"/>
</dbReference>
<accession>K4IBK1</accession>
<sequence>MKYVLITFLVFLYGLKSYTQTTFKPGYYITPHQDTIQGLIKDYDWRGNPDQINFKASKNGAERTLLAKDILLFEILDSSRYVSVNVDIDTSDDKLTELDNTRTPNFVNQRLFLKTLLASEDASLYNYSEGSYIKYFYKMDQGPIQQLIYKKYLNKFKKVRENNNFRQQLLNALKCEEVSESKLKNLEYKEKEITELFKIYNSCKVASYITYERPKSEQSFFLSIRPGIQIASLSTDGQISSQNTSFDSEFSFRIGLEAELILPFNNQKWSLILEPTYYNYSSRKDKETFLTDSYREVDYTAIEIPFGVRYYLFFSSNLQVFFNAGFTYAIAFDSEIGGTTGPRLDIGSEFNFFLGLGLRVKDRYSFEIRYQSSRDFLGDYFIRTSNYSSISFVLGYRFL</sequence>
<feature type="domain" description="Outer membrane protein beta-barrel" evidence="1">
    <location>
        <begin position="224"/>
        <end position="340"/>
    </location>
</feature>
<evidence type="ECO:0000259" key="1">
    <source>
        <dbReference type="Pfam" id="PF13568"/>
    </source>
</evidence>
<name>K4IBK1_PSYTT</name>
<dbReference type="InterPro" id="IPR025665">
    <property type="entry name" value="Beta-barrel_OMP_2"/>
</dbReference>
<dbReference type="SUPFAM" id="SSF56925">
    <property type="entry name" value="OMPA-like"/>
    <property type="match status" value="1"/>
</dbReference>
<dbReference type="RefSeq" id="WP_015022907.1">
    <property type="nucleotide sequence ID" value="NC_018721.1"/>
</dbReference>
<evidence type="ECO:0000313" key="2">
    <source>
        <dbReference type="EMBL" id="AFU67288.1"/>
    </source>
</evidence>
<organism evidence="2 3">
    <name type="scientific">Psychroflexus torquis (strain ATCC 700755 / CIP 106069 / ACAM 623)</name>
    <dbReference type="NCBI Taxonomy" id="313595"/>
    <lineage>
        <taxon>Bacteria</taxon>
        <taxon>Pseudomonadati</taxon>
        <taxon>Bacteroidota</taxon>
        <taxon>Flavobacteriia</taxon>
        <taxon>Flavobacteriales</taxon>
        <taxon>Flavobacteriaceae</taxon>
        <taxon>Psychroflexus</taxon>
    </lineage>
</organism>
<dbReference type="eggNOG" id="COG3468">
    <property type="taxonomic scope" value="Bacteria"/>
</dbReference>
<keyword evidence="3" id="KW-1185">Reference proteome</keyword>
<dbReference type="STRING" id="313595.P700755_000237"/>
<dbReference type="Proteomes" id="UP000008514">
    <property type="component" value="Chromosome"/>
</dbReference>
<gene>
    <name evidence="2" type="ordered locus">P700755_000237</name>
</gene>
<dbReference type="KEGG" id="ptq:P700755_000237"/>
<reference evidence="2" key="1">
    <citation type="submission" date="2006-03" db="EMBL/GenBank/DDBJ databases">
        <authorList>
            <person name="Bowman J."/>
            <person name="Ferriera S."/>
            <person name="Johnson J."/>
            <person name="Kravitz S."/>
            <person name="Halpern A."/>
            <person name="Remington K."/>
            <person name="Beeson K."/>
            <person name="Tran B."/>
            <person name="Rogers Y.-H."/>
            <person name="Friedman R."/>
            <person name="Venter J.C."/>
        </authorList>
    </citation>
    <scope>NUCLEOTIDE SEQUENCE [LARGE SCALE GENOMIC DNA]</scope>
    <source>
        <strain evidence="2">ATCC 700755</strain>
    </source>
</reference>
<dbReference type="AlphaFoldDB" id="K4IBK1"/>
<dbReference type="OrthoDB" id="921445at2"/>
<protein>
    <recommendedName>
        <fullName evidence="1">Outer membrane protein beta-barrel domain-containing protein</fullName>
    </recommendedName>
</protein>
<proteinExistence type="predicted"/>
<evidence type="ECO:0000313" key="3">
    <source>
        <dbReference type="Proteomes" id="UP000008514"/>
    </source>
</evidence>
<reference evidence="2" key="2">
    <citation type="submission" date="2012-09" db="EMBL/GenBank/DDBJ databases">
        <title>The complete sequence of Psychroflexus torquis an extreme psychrophile from sea-ice that is stimulated by light.</title>
        <authorList>
            <person name="Feng S."/>
            <person name="Powell S.M."/>
            <person name="Bowman J.P."/>
        </authorList>
    </citation>
    <scope>NUCLEOTIDE SEQUENCE [LARGE SCALE GENOMIC DNA]</scope>
    <source>
        <strain evidence="2">ATCC 700755</strain>
    </source>
</reference>